<protein>
    <submittedName>
        <fullName evidence="3">HEPN domain protein</fullName>
    </submittedName>
</protein>
<dbReference type="Proteomes" id="UP000077066">
    <property type="component" value="Unassembled WGS sequence"/>
</dbReference>
<evidence type="ECO:0000256" key="1">
    <source>
        <dbReference type="ARBA" id="ARBA00038248"/>
    </source>
</evidence>
<dbReference type="AlphaFoldDB" id="A0A166CK41"/>
<sequence>MDERVKIAFDKSQELLKVSELTFNNGFYSDSINRPYYAVFHAANALLMKKRIFAKSHSGTIRQFGLEYVINDNFDKIIGKFFHNIEQDREHADYDYSFESTKNKAKIDLDHAKRFVEECKKFL</sequence>
<reference evidence="3 4" key="1">
    <citation type="submission" date="2016-04" db="EMBL/GenBank/DDBJ databases">
        <title>Genome sequence of Methanobrevibacter filiformis DSM 11501.</title>
        <authorList>
            <person name="Poehlein A."/>
            <person name="Seedorf H."/>
            <person name="Daniel R."/>
        </authorList>
    </citation>
    <scope>NUCLEOTIDE SEQUENCE [LARGE SCALE GENOMIC DNA]</scope>
    <source>
        <strain evidence="3 4">DSM 11501</strain>
    </source>
</reference>
<dbReference type="PATRIC" id="fig|55758.3.peg.859"/>
<name>A0A166CK41_9EURY</name>
<dbReference type="InterPro" id="IPR052226">
    <property type="entry name" value="UPF0332_toxin"/>
</dbReference>
<feature type="domain" description="HEPN" evidence="2">
    <location>
        <begin position="9"/>
        <end position="121"/>
    </location>
</feature>
<dbReference type="EMBL" id="LWMT01000117">
    <property type="protein sequence ID" value="KZX14947.1"/>
    <property type="molecule type" value="Genomic_DNA"/>
</dbReference>
<dbReference type="PANTHER" id="PTHR36565">
    <property type="entry name" value="UPF0332 PROTEIN TM_1000"/>
    <property type="match status" value="1"/>
</dbReference>
<keyword evidence="4" id="KW-1185">Reference proteome</keyword>
<gene>
    <name evidence="3" type="ORF">MBFIL_07700</name>
</gene>
<dbReference type="STRING" id="55758.MBFIL_07700"/>
<dbReference type="PANTHER" id="PTHR36565:SF1">
    <property type="entry name" value="UPF0332 PROTEIN TM_1000"/>
    <property type="match status" value="1"/>
</dbReference>
<dbReference type="InterPro" id="IPR007842">
    <property type="entry name" value="HEPN_dom"/>
</dbReference>
<comment type="similarity">
    <text evidence="1">Belongs to the UPF0332 family.</text>
</comment>
<accession>A0A166CK41</accession>
<evidence type="ECO:0000259" key="2">
    <source>
        <dbReference type="Pfam" id="PF05168"/>
    </source>
</evidence>
<dbReference type="Gene3D" id="1.20.120.330">
    <property type="entry name" value="Nucleotidyltransferases domain 2"/>
    <property type="match status" value="1"/>
</dbReference>
<dbReference type="Pfam" id="PF05168">
    <property type="entry name" value="HEPN"/>
    <property type="match status" value="1"/>
</dbReference>
<comment type="caution">
    <text evidence="3">The sequence shown here is derived from an EMBL/GenBank/DDBJ whole genome shotgun (WGS) entry which is preliminary data.</text>
</comment>
<dbReference type="OrthoDB" id="78331at2157"/>
<proteinExistence type="inferred from homology"/>
<organism evidence="3 4">
    <name type="scientific">Methanobrevibacter filiformis</name>
    <dbReference type="NCBI Taxonomy" id="55758"/>
    <lineage>
        <taxon>Archaea</taxon>
        <taxon>Methanobacteriati</taxon>
        <taxon>Methanobacteriota</taxon>
        <taxon>Methanomada group</taxon>
        <taxon>Methanobacteria</taxon>
        <taxon>Methanobacteriales</taxon>
        <taxon>Methanobacteriaceae</taxon>
        <taxon>Methanobrevibacter</taxon>
    </lineage>
</organism>
<dbReference type="RefSeq" id="WP_084266290.1">
    <property type="nucleotide sequence ID" value="NZ_LWMT01000117.1"/>
</dbReference>
<evidence type="ECO:0000313" key="4">
    <source>
        <dbReference type="Proteomes" id="UP000077066"/>
    </source>
</evidence>
<evidence type="ECO:0000313" key="3">
    <source>
        <dbReference type="EMBL" id="KZX14947.1"/>
    </source>
</evidence>